<dbReference type="OrthoDB" id="8530910at2"/>
<protein>
    <submittedName>
        <fullName evidence="4">ABC transporter</fullName>
    </submittedName>
</protein>
<comment type="caution">
    <text evidence="4">The sequence shown here is derived from an EMBL/GenBank/DDBJ whole genome shotgun (WGS) entry which is preliminary data.</text>
</comment>
<name>A0A6N8EDN3_9GAMM</name>
<keyword evidence="5" id="KW-1185">Reference proteome</keyword>
<feature type="domain" description="ABC-type uncharacterised transport system" evidence="2">
    <location>
        <begin position="160"/>
        <end position="384"/>
    </location>
</feature>
<keyword evidence="1" id="KW-0812">Transmembrane</keyword>
<keyword evidence="1" id="KW-0472">Membrane</keyword>
<dbReference type="InterPro" id="IPR019196">
    <property type="entry name" value="ABC_transp_unknown"/>
</dbReference>
<proteinExistence type="predicted"/>
<dbReference type="RefSeq" id="WP_155450920.1">
    <property type="nucleotide sequence ID" value="NZ_WNKT01000038.1"/>
</dbReference>
<evidence type="ECO:0000259" key="3">
    <source>
        <dbReference type="Pfam" id="PF23357"/>
    </source>
</evidence>
<reference evidence="4 5" key="1">
    <citation type="submission" date="2019-11" db="EMBL/GenBank/DDBJ databases">
        <title>Whole-genome sequence of the anaerobic purple sulfur bacterium Allochromatium palmeri DSM 15591.</title>
        <authorList>
            <person name="Kyndt J.A."/>
            <person name="Meyer T.E."/>
        </authorList>
    </citation>
    <scope>NUCLEOTIDE SEQUENCE [LARGE SCALE GENOMIC DNA]</scope>
    <source>
        <strain evidence="4 5">DSM 15591</strain>
    </source>
</reference>
<keyword evidence="1" id="KW-1133">Transmembrane helix</keyword>
<dbReference type="EMBL" id="WNKT01000038">
    <property type="protein sequence ID" value="MTW22353.1"/>
    <property type="molecule type" value="Genomic_DNA"/>
</dbReference>
<dbReference type="Pfam" id="PF23357">
    <property type="entry name" value="DUF7088"/>
    <property type="match status" value="1"/>
</dbReference>
<dbReference type="InterPro" id="IPR055396">
    <property type="entry name" value="DUF7088"/>
</dbReference>
<sequence length="457" mass="49912">MKTRAQAIQAFIHRFERALADTLFTLLLLSCVVASGWLVARHDQYWDWTQSDSHQLTLESRVILERLEAPLRLTVFADPSSPLARMIGQLLERYVQANPDLEIRYLDPRRFPEQAREAEVSLQGQILIEYRGRRETLTEIGERSISAAIARLTRARHAWVAVIEGHGERAIGGEYDADLGRLGRELVELGLIARPLDLATASVVPDNTGLVVLSQPRLPPFPGEVEALIDFLDRGGHLLWLMDPGPPSGLEPLLEHLGLTPLPGQMVDPDAASLGLGTPAVALIADYPQHPLTKGLVAPALLPGALGFETQVAPGWMLSTYLSSGTESWNETGTLAGPLTRDEVVGERAGPLPVVLALARTLPESEREQRLVVVGDGDFLSNAHLNRQGNRALGLALLRWLSEGEDLPELPPLPTVAEPLELDATQRTLIGLGAVGLLPGLFLIGGLAMRWSRWRGR</sequence>
<dbReference type="Pfam" id="PF09822">
    <property type="entry name" value="ABC_transp_aux"/>
    <property type="match status" value="1"/>
</dbReference>
<dbReference type="Proteomes" id="UP000434044">
    <property type="component" value="Unassembled WGS sequence"/>
</dbReference>
<dbReference type="InterPro" id="IPR029062">
    <property type="entry name" value="Class_I_gatase-like"/>
</dbReference>
<evidence type="ECO:0000259" key="2">
    <source>
        <dbReference type="Pfam" id="PF09822"/>
    </source>
</evidence>
<feature type="domain" description="DUF7088" evidence="3">
    <location>
        <begin position="54"/>
        <end position="128"/>
    </location>
</feature>
<evidence type="ECO:0000256" key="1">
    <source>
        <dbReference type="SAM" id="Phobius"/>
    </source>
</evidence>
<dbReference type="SUPFAM" id="SSF52317">
    <property type="entry name" value="Class I glutamine amidotransferase-like"/>
    <property type="match status" value="1"/>
</dbReference>
<organism evidence="4 5">
    <name type="scientific">Allochromatium palmeri</name>
    <dbReference type="NCBI Taxonomy" id="231048"/>
    <lineage>
        <taxon>Bacteria</taxon>
        <taxon>Pseudomonadati</taxon>
        <taxon>Pseudomonadota</taxon>
        <taxon>Gammaproteobacteria</taxon>
        <taxon>Chromatiales</taxon>
        <taxon>Chromatiaceae</taxon>
        <taxon>Allochromatium</taxon>
    </lineage>
</organism>
<evidence type="ECO:0000313" key="4">
    <source>
        <dbReference type="EMBL" id="MTW22353.1"/>
    </source>
</evidence>
<feature type="transmembrane region" description="Helical" evidence="1">
    <location>
        <begin position="429"/>
        <end position="449"/>
    </location>
</feature>
<gene>
    <name evidence="4" type="ORF">GJ668_14850</name>
</gene>
<accession>A0A6N8EDN3</accession>
<dbReference type="AlphaFoldDB" id="A0A6N8EDN3"/>
<evidence type="ECO:0000313" key="5">
    <source>
        <dbReference type="Proteomes" id="UP000434044"/>
    </source>
</evidence>